<proteinExistence type="predicted"/>
<keyword evidence="2 5" id="KW-0012">Acyltransferase</keyword>
<reference evidence="4 6" key="2">
    <citation type="submission" date="2019-09" db="EMBL/GenBank/DDBJ databases">
        <title>A bacterium isolated from glacier soil.</title>
        <authorList>
            <person name="Liu Q."/>
        </authorList>
    </citation>
    <scope>NUCLEOTIDE SEQUENCE [LARGE SCALE GENOMIC DNA]</scope>
    <source>
        <strain evidence="4 6">MDT1-10-3</strain>
    </source>
</reference>
<dbReference type="SUPFAM" id="SSF55729">
    <property type="entry name" value="Acyl-CoA N-acyltransferases (Nat)"/>
    <property type="match status" value="1"/>
</dbReference>
<organism evidence="4 6">
    <name type="scientific">Rufibacter glacialis</name>
    <dbReference type="NCBI Taxonomy" id="1259555"/>
    <lineage>
        <taxon>Bacteria</taxon>
        <taxon>Pseudomonadati</taxon>
        <taxon>Bacteroidota</taxon>
        <taxon>Cytophagia</taxon>
        <taxon>Cytophagales</taxon>
        <taxon>Hymenobacteraceae</taxon>
        <taxon>Rufibacter</taxon>
    </lineage>
</organism>
<reference evidence="4 6" key="1">
    <citation type="submission" date="2019-07" db="EMBL/GenBank/DDBJ databases">
        <authorList>
            <person name="Qu J.-H."/>
        </authorList>
    </citation>
    <scope>NUCLEOTIDE SEQUENCE [LARGE SCALE GENOMIC DNA]</scope>
    <source>
        <strain evidence="4 6">MDT1-10-3</strain>
    </source>
</reference>
<keyword evidence="7" id="KW-1185">Reference proteome</keyword>
<dbReference type="GO" id="GO:0016747">
    <property type="term" value="F:acyltransferase activity, transferring groups other than amino-acyl groups"/>
    <property type="evidence" value="ECO:0007669"/>
    <property type="project" value="InterPro"/>
</dbReference>
<accession>A0A5M8QTH0</accession>
<evidence type="ECO:0000313" key="7">
    <source>
        <dbReference type="Proteomes" id="UP001570846"/>
    </source>
</evidence>
<evidence type="ECO:0000256" key="2">
    <source>
        <dbReference type="ARBA" id="ARBA00023315"/>
    </source>
</evidence>
<dbReference type="PANTHER" id="PTHR43877">
    <property type="entry name" value="AMINOALKYLPHOSPHONATE N-ACETYLTRANSFERASE-RELATED-RELATED"/>
    <property type="match status" value="1"/>
</dbReference>
<gene>
    <name evidence="5" type="ORF">ACD591_14785</name>
    <name evidence="4" type="ORF">FOE74_04540</name>
</gene>
<reference evidence="5 7" key="3">
    <citation type="submission" date="2024-08" db="EMBL/GenBank/DDBJ databases">
        <authorList>
            <person name="Wei W."/>
        </authorList>
    </citation>
    <scope>NUCLEOTIDE SEQUENCE [LARGE SCALE GENOMIC DNA]</scope>
    <source>
        <strain evidence="5 7">XU2</strain>
    </source>
</reference>
<dbReference type="EMBL" id="JBGOGF010000008">
    <property type="protein sequence ID" value="MFA1772565.1"/>
    <property type="molecule type" value="Genomic_DNA"/>
</dbReference>
<evidence type="ECO:0000259" key="3">
    <source>
        <dbReference type="PROSITE" id="PS51186"/>
    </source>
</evidence>
<evidence type="ECO:0000313" key="5">
    <source>
        <dbReference type="EMBL" id="MFA1772565.1"/>
    </source>
</evidence>
<dbReference type="EC" id="2.3.-.-" evidence="5"/>
<keyword evidence="1 4" id="KW-0808">Transferase</keyword>
<dbReference type="OrthoDB" id="7356080at2"/>
<sequence length="152" mass="17343">MIFREATVSDIPQMQVVRHAVKENVLSNPALVTDAKVEEYITRRGKGWVCEVDGTVVAFAIADLEDHSIWALFVDPAFEKKGIGRTLHTLMLDWYFKQTQQNVWLSTSPGTRAETFYQTAGWDNVGTQGKGEIRLEMSFERWVQRKPAAPFH</sequence>
<feature type="domain" description="N-acetyltransferase" evidence="3">
    <location>
        <begin position="1"/>
        <end position="142"/>
    </location>
</feature>
<dbReference type="AlphaFoldDB" id="A0A5M8QTH0"/>
<dbReference type="Gene3D" id="3.40.630.30">
    <property type="match status" value="1"/>
</dbReference>
<dbReference type="Proteomes" id="UP000323866">
    <property type="component" value="Unassembled WGS sequence"/>
</dbReference>
<dbReference type="Pfam" id="PF00583">
    <property type="entry name" value="Acetyltransf_1"/>
    <property type="match status" value="1"/>
</dbReference>
<dbReference type="RefSeq" id="WP_149097393.1">
    <property type="nucleotide sequence ID" value="NZ_BMMG01000001.1"/>
</dbReference>
<dbReference type="InterPro" id="IPR000182">
    <property type="entry name" value="GNAT_dom"/>
</dbReference>
<dbReference type="Proteomes" id="UP001570846">
    <property type="component" value="Unassembled WGS sequence"/>
</dbReference>
<name>A0A5M8QTH0_9BACT</name>
<comment type="caution">
    <text evidence="4">The sequence shown here is derived from an EMBL/GenBank/DDBJ whole genome shotgun (WGS) entry which is preliminary data.</text>
</comment>
<evidence type="ECO:0000313" key="6">
    <source>
        <dbReference type="Proteomes" id="UP000323866"/>
    </source>
</evidence>
<dbReference type="CDD" id="cd04301">
    <property type="entry name" value="NAT_SF"/>
    <property type="match status" value="1"/>
</dbReference>
<dbReference type="InterPro" id="IPR050832">
    <property type="entry name" value="Bact_Acetyltransf"/>
</dbReference>
<protein>
    <submittedName>
        <fullName evidence="4">GNAT family N-acetyltransferase</fullName>
        <ecNumber evidence="5">2.3.-.-</ecNumber>
    </submittedName>
</protein>
<evidence type="ECO:0000313" key="4">
    <source>
        <dbReference type="EMBL" id="KAA6437773.1"/>
    </source>
</evidence>
<dbReference type="InterPro" id="IPR016181">
    <property type="entry name" value="Acyl_CoA_acyltransferase"/>
</dbReference>
<evidence type="ECO:0000256" key="1">
    <source>
        <dbReference type="ARBA" id="ARBA00022679"/>
    </source>
</evidence>
<dbReference type="EMBL" id="VKKZ01000010">
    <property type="protein sequence ID" value="KAA6437773.1"/>
    <property type="molecule type" value="Genomic_DNA"/>
</dbReference>
<dbReference type="PROSITE" id="PS51186">
    <property type="entry name" value="GNAT"/>
    <property type="match status" value="1"/>
</dbReference>